<dbReference type="Proteomes" id="UP000539052">
    <property type="component" value="Unassembled WGS sequence"/>
</dbReference>
<evidence type="ECO:0000256" key="1">
    <source>
        <dbReference type="ARBA" id="ARBA00023015"/>
    </source>
</evidence>
<accession>A0ABX1VZE8</accession>
<dbReference type="PANTHER" id="PTHR43280:SF2">
    <property type="entry name" value="HTH-TYPE TRANSCRIPTIONAL REGULATOR EXSA"/>
    <property type="match status" value="1"/>
</dbReference>
<evidence type="ECO:0000256" key="3">
    <source>
        <dbReference type="ARBA" id="ARBA00023163"/>
    </source>
</evidence>
<dbReference type="EMBL" id="JAAOXG010000094">
    <property type="protein sequence ID" value="NNJ33247.1"/>
    <property type="molecule type" value="Genomic_DNA"/>
</dbReference>
<dbReference type="PROSITE" id="PS01124">
    <property type="entry name" value="HTH_ARAC_FAMILY_2"/>
    <property type="match status" value="1"/>
</dbReference>
<gene>
    <name evidence="5" type="ORF">G9470_26185</name>
</gene>
<reference evidence="5 6" key="1">
    <citation type="submission" date="2020-03" db="EMBL/GenBank/DDBJ databases">
        <title>Genome Sequence of industrial isolate, B5A.</title>
        <authorList>
            <person name="Sharma S."/>
            <person name="Patil P.B."/>
            <person name="Korpole S."/>
        </authorList>
    </citation>
    <scope>NUCLEOTIDE SEQUENCE [LARGE SCALE GENOMIC DNA]</scope>
    <source>
        <strain evidence="5 6">PI-S10-B5A</strain>
    </source>
</reference>
<name>A0ABX1VZE8_9FIRM</name>
<protein>
    <submittedName>
        <fullName evidence="5">AraC family transcriptional regulator</fullName>
    </submittedName>
</protein>
<dbReference type="InterPro" id="IPR009057">
    <property type="entry name" value="Homeodomain-like_sf"/>
</dbReference>
<keyword evidence="6" id="KW-1185">Reference proteome</keyword>
<keyword evidence="3" id="KW-0804">Transcription</keyword>
<dbReference type="Gene3D" id="1.10.10.60">
    <property type="entry name" value="Homeodomain-like"/>
    <property type="match status" value="2"/>
</dbReference>
<evidence type="ECO:0000256" key="2">
    <source>
        <dbReference type="ARBA" id="ARBA00023125"/>
    </source>
</evidence>
<feature type="domain" description="HTH araC/xylS-type" evidence="4">
    <location>
        <begin position="303"/>
        <end position="401"/>
    </location>
</feature>
<keyword evidence="1" id="KW-0805">Transcription regulation</keyword>
<dbReference type="InterPro" id="IPR018060">
    <property type="entry name" value="HTH_AraC"/>
</dbReference>
<dbReference type="Pfam" id="PF12833">
    <property type="entry name" value="HTH_18"/>
    <property type="match status" value="1"/>
</dbReference>
<dbReference type="RefSeq" id="WP_170824263.1">
    <property type="nucleotide sequence ID" value="NZ_JAAOXG010000094.1"/>
</dbReference>
<evidence type="ECO:0000313" key="6">
    <source>
        <dbReference type="Proteomes" id="UP000539052"/>
    </source>
</evidence>
<dbReference type="SMART" id="SM00342">
    <property type="entry name" value="HTH_ARAC"/>
    <property type="match status" value="1"/>
</dbReference>
<proteinExistence type="predicted"/>
<sequence length="404" mass="46889">MDRIEDRITFFFELVSCNFNLYFWECDSNMNILSTNCLHHEIFQMGLMQNNLINLIKEFSTSKRMPLFFTNSLNMTWIAVFESDSKEIIRIHFLGPVFTDNNFVQNKDSYLGQLSISLNSKRHFIALIDSIPIIASTQLLQYGIMFHYCINKEKISISDFDYYEQSAQTYQKKSDLDIIHNNSNYSNYLFEKQLMNIIENGNIDYISGKKNFSYGGDVGTMSVGDSLRQSKNMFITLVVLATRASIKGGLSVEIAYTLSDNYIQNIELCKTQAEVNQLWHPILCDFITRVHKCKLENSSSFAKACCDYINLYIETDLSLKQLSEHTNYSEEYLAKKFKKEMNISLNDYIRNAKIEHSKLLLSSTTESISVISERLHFCSASYYTKSFRTLTGITPQEYRKKNKN</sequence>
<evidence type="ECO:0000259" key="4">
    <source>
        <dbReference type="PROSITE" id="PS01124"/>
    </source>
</evidence>
<evidence type="ECO:0000313" key="5">
    <source>
        <dbReference type="EMBL" id="NNJ33247.1"/>
    </source>
</evidence>
<comment type="caution">
    <text evidence="5">The sequence shown here is derived from an EMBL/GenBank/DDBJ whole genome shotgun (WGS) entry which is preliminary data.</text>
</comment>
<keyword evidence="2" id="KW-0238">DNA-binding</keyword>
<dbReference type="PANTHER" id="PTHR43280">
    <property type="entry name" value="ARAC-FAMILY TRANSCRIPTIONAL REGULATOR"/>
    <property type="match status" value="1"/>
</dbReference>
<dbReference type="SUPFAM" id="SSF46689">
    <property type="entry name" value="Homeodomain-like"/>
    <property type="match status" value="2"/>
</dbReference>
<organism evidence="5 6">
    <name type="scientific">Lacrimispora defluvii</name>
    <dbReference type="NCBI Taxonomy" id="2719233"/>
    <lineage>
        <taxon>Bacteria</taxon>
        <taxon>Bacillati</taxon>
        <taxon>Bacillota</taxon>
        <taxon>Clostridia</taxon>
        <taxon>Lachnospirales</taxon>
        <taxon>Lachnospiraceae</taxon>
        <taxon>Lacrimispora</taxon>
    </lineage>
</organism>